<sequence length="180" mass="20247">MSAALRSRELVQMPCGDTHYGIVHSLCIFRVANYSNRGTRSTYTIPRKSDIDPQTLLKCYLHAYCANDSKARVCGSCGSGCIAAGRARPQQRPRLTRTHREPRSRPFSVMWARKFEEGISGVLPPQRLSSDARSSRAGLGRWKWGRGQRALPRFSRARSAVQRWGVRSVEIGTHYRGNPS</sequence>
<dbReference type="AlphaFoldDB" id="A0A4Q9MEY9"/>
<proteinExistence type="predicted"/>
<name>A0A4Q9MEY9_9APHY</name>
<organism evidence="1">
    <name type="scientific">Dichomitus squalens</name>
    <dbReference type="NCBI Taxonomy" id="114155"/>
    <lineage>
        <taxon>Eukaryota</taxon>
        <taxon>Fungi</taxon>
        <taxon>Dikarya</taxon>
        <taxon>Basidiomycota</taxon>
        <taxon>Agaricomycotina</taxon>
        <taxon>Agaricomycetes</taxon>
        <taxon>Polyporales</taxon>
        <taxon>Polyporaceae</taxon>
        <taxon>Dichomitus</taxon>
    </lineage>
</organism>
<protein>
    <submittedName>
        <fullName evidence="1">Uncharacterized protein</fullName>
    </submittedName>
</protein>
<dbReference type="Proteomes" id="UP000292957">
    <property type="component" value="Unassembled WGS sequence"/>
</dbReference>
<accession>A0A4Q9MEY9</accession>
<dbReference type="EMBL" id="ML143453">
    <property type="protein sequence ID" value="TBU25940.1"/>
    <property type="molecule type" value="Genomic_DNA"/>
</dbReference>
<evidence type="ECO:0000313" key="1">
    <source>
        <dbReference type="EMBL" id="TBU25940.1"/>
    </source>
</evidence>
<gene>
    <name evidence="1" type="ORF">BD311DRAFT_468297</name>
</gene>
<reference evidence="1" key="1">
    <citation type="submission" date="2019-01" db="EMBL/GenBank/DDBJ databases">
        <title>Draft genome sequences of three monokaryotic isolates of the white-rot basidiomycete fungus Dichomitus squalens.</title>
        <authorList>
            <consortium name="DOE Joint Genome Institute"/>
            <person name="Lopez S.C."/>
            <person name="Andreopoulos B."/>
            <person name="Pangilinan J."/>
            <person name="Lipzen A."/>
            <person name="Riley R."/>
            <person name="Ahrendt S."/>
            <person name="Ng V."/>
            <person name="Barry K."/>
            <person name="Daum C."/>
            <person name="Grigoriev I.V."/>
            <person name="Hilden K.S."/>
            <person name="Makela M.R."/>
            <person name="de Vries R.P."/>
        </authorList>
    </citation>
    <scope>NUCLEOTIDE SEQUENCE [LARGE SCALE GENOMIC DNA]</scope>
    <source>
        <strain evidence="1">OM18370.1</strain>
    </source>
</reference>